<evidence type="ECO:0000313" key="7">
    <source>
        <dbReference type="Proteomes" id="UP000287651"/>
    </source>
</evidence>
<evidence type="ECO:0000256" key="2">
    <source>
        <dbReference type="ARBA" id="ARBA00022771"/>
    </source>
</evidence>
<dbReference type="PANTHER" id="PTHR21319:SF0">
    <property type="entry name" value="AND RING FINGER DOMAIN PROTEIN, PUTATIVE (AFU_ORTHOLOGUE AFUA_1G08900)-RELATED"/>
    <property type="match status" value="1"/>
</dbReference>
<organism evidence="6 7">
    <name type="scientific">Ensete ventricosum</name>
    <name type="common">Abyssinian banana</name>
    <name type="synonym">Musa ensete</name>
    <dbReference type="NCBI Taxonomy" id="4639"/>
    <lineage>
        <taxon>Eukaryota</taxon>
        <taxon>Viridiplantae</taxon>
        <taxon>Streptophyta</taxon>
        <taxon>Embryophyta</taxon>
        <taxon>Tracheophyta</taxon>
        <taxon>Spermatophyta</taxon>
        <taxon>Magnoliopsida</taxon>
        <taxon>Liliopsida</taxon>
        <taxon>Zingiberales</taxon>
        <taxon>Musaceae</taxon>
        <taxon>Ensete</taxon>
    </lineage>
</organism>
<name>A0A427B9T3_ENSVE</name>
<keyword evidence="3" id="KW-0862">Zinc</keyword>
<dbReference type="Proteomes" id="UP000287651">
    <property type="component" value="Unassembled WGS sequence"/>
</dbReference>
<dbReference type="SUPFAM" id="SSF161219">
    <property type="entry name" value="CHY zinc finger-like"/>
    <property type="match status" value="1"/>
</dbReference>
<dbReference type="Pfam" id="PF05495">
    <property type="entry name" value="zf-CHY"/>
    <property type="match status" value="1"/>
</dbReference>
<evidence type="ECO:0000256" key="4">
    <source>
        <dbReference type="PROSITE-ProRule" id="PRU00601"/>
    </source>
</evidence>
<reference evidence="6 7" key="1">
    <citation type="journal article" date="2014" name="Agronomy (Basel)">
        <title>A Draft Genome Sequence for Ensete ventricosum, the Drought-Tolerant Tree Against Hunger.</title>
        <authorList>
            <person name="Harrison J."/>
            <person name="Moore K.A."/>
            <person name="Paszkiewicz K."/>
            <person name="Jones T."/>
            <person name="Grant M."/>
            <person name="Ambacheew D."/>
            <person name="Muzemil S."/>
            <person name="Studholme D.J."/>
        </authorList>
    </citation>
    <scope>NUCLEOTIDE SEQUENCE [LARGE SCALE GENOMIC DNA]</scope>
</reference>
<dbReference type="InterPro" id="IPR008913">
    <property type="entry name" value="Znf_CHY"/>
</dbReference>
<feature type="domain" description="CHY-type" evidence="5">
    <location>
        <begin position="42"/>
        <end position="117"/>
    </location>
</feature>
<dbReference type="GO" id="GO:0016567">
    <property type="term" value="P:protein ubiquitination"/>
    <property type="evidence" value="ECO:0007669"/>
    <property type="project" value="TreeGrafter"/>
</dbReference>
<dbReference type="GO" id="GO:0006511">
    <property type="term" value="P:ubiquitin-dependent protein catabolic process"/>
    <property type="evidence" value="ECO:0007669"/>
    <property type="project" value="TreeGrafter"/>
</dbReference>
<evidence type="ECO:0000256" key="3">
    <source>
        <dbReference type="ARBA" id="ARBA00022833"/>
    </source>
</evidence>
<dbReference type="AlphaFoldDB" id="A0A427B9T3"/>
<evidence type="ECO:0000313" key="6">
    <source>
        <dbReference type="EMBL" id="RRT85237.1"/>
    </source>
</evidence>
<evidence type="ECO:0000259" key="5">
    <source>
        <dbReference type="PROSITE" id="PS51266"/>
    </source>
</evidence>
<gene>
    <name evidence="6" type="ORF">B296_00000786</name>
</gene>
<dbReference type="PROSITE" id="PS51266">
    <property type="entry name" value="ZF_CHY"/>
    <property type="match status" value="1"/>
</dbReference>
<dbReference type="InterPro" id="IPR037274">
    <property type="entry name" value="Znf_CHY_sf"/>
</dbReference>
<keyword evidence="1" id="KW-0479">Metal-binding</keyword>
<dbReference type="EMBL" id="AMZH03000150">
    <property type="protein sequence ID" value="RRT85237.1"/>
    <property type="molecule type" value="Genomic_DNA"/>
</dbReference>
<dbReference type="GO" id="GO:0061630">
    <property type="term" value="F:ubiquitin protein ligase activity"/>
    <property type="evidence" value="ECO:0007669"/>
    <property type="project" value="TreeGrafter"/>
</dbReference>
<protein>
    <recommendedName>
        <fullName evidence="5">CHY-type domain-containing protein</fullName>
    </recommendedName>
</protein>
<accession>A0A427B9T3</accession>
<keyword evidence="2 4" id="KW-0863">Zinc-finger</keyword>
<dbReference type="GO" id="GO:0005634">
    <property type="term" value="C:nucleus"/>
    <property type="evidence" value="ECO:0007669"/>
    <property type="project" value="TreeGrafter"/>
</dbReference>
<evidence type="ECO:0000256" key="1">
    <source>
        <dbReference type="ARBA" id="ARBA00022723"/>
    </source>
</evidence>
<sequence length="152" mass="17852">MCRSIRGTLDQHVFTEELELWPLFDNYFSFEEQDKINELESEIRKVFGCEHYKRNCKLLAACCKKLFTCRFCHDSVTRTYFFAINDASTSLQVYFGMLDALLASEQLPEEYRDRCQVCHLTPDLLRQLFLVSETTFHFAHSKLCCSPGHTLQ</sequence>
<proteinExistence type="predicted"/>
<dbReference type="PANTHER" id="PTHR21319">
    <property type="entry name" value="RING FINGER AND CHY ZINC FINGER DOMAIN-CONTAINING PROTEIN 1"/>
    <property type="match status" value="1"/>
</dbReference>
<dbReference type="GO" id="GO:0008270">
    <property type="term" value="F:zinc ion binding"/>
    <property type="evidence" value="ECO:0007669"/>
    <property type="project" value="UniProtKB-KW"/>
</dbReference>
<comment type="caution">
    <text evidence="6">The sequence shown here is derived from an EMBL/GenBank/DDBJ whole genome shotgun (WGS) entry which is preliminary data.</text>
</comment>